<accession>A0A9W6U8J6</accession>
<dbReference type="InterPro" id="IPR057191">
    <property type="entry name" value="DUF7869"/>
</dbReference>
<feature type="domain" description="DUF7869" evidence="2">
    <location>
        <begin position="252"/>
        <end position="373"/>
    </location>
</feature>
<comment type="caution">
    <text evidence="3">The sequence shown here is derived from an EMBL/GenBank/DDBJ whole genome shotgun (WGS) entry which is preliminary data.</text>
</comment>
<feature type="region of interest" description="Disordered" evidence="1">
    <location>
        <begin position="1"/>
        <end position="134"/>
    </location>
</feature>
<reference evidence="3" key="1">
    <citation type="submission" date="2023-04" db="EMBL/GenBank/DDBJ databases">
        <title>Phytophthora fragariaefolia NBRC 109709.</title>
        <authorList>
            <person name="Ichikawa N."/>
            <person name="Sato H."/>
            <person name="Tonouchi N."/>
        </authorList>
    </citation>
    <scope>NUCLEOTIDE SEQUENCE</scope>
    <source>
        <strain evidence="3">NBRC 109709</strain>
    </source>
</reference>
<evidence type="ECO:0000313" key="4">
    <source>
        <dbReference type="Proteomes" id="UP001165121"/>
    </source>
</evidence>
<protein>
    <submittedName>
        <fullName evidence="3">Unnamed protein product</fullName>
    </submittedName>
</protein>
<dbReference type="EMBL" id="BSXT01000461">
    <property type="protein sequence ID" value="GMF28096.1"/>
    <property type="molecule type" value="Genomic_DNA"/>
</dbReference>
<evidence type="ECO:0000259" key="2">
    <source>
        <dbReference type="Pfam" id="PF25273"/>
    </source>
</evidence>
<gene>
    <name evidence="3" type="ORF">Pfra01_000574200</name>
</gene>
<organism evidence="3 4">
    <name type="scientific">Phytophthora fragariaefolia</name>
    <dbReference type="NCBI Taxonomy" id="1490495"/>
    <lineage>
        <taxon>Eukaryota</taxon>
        <taxon>Sar</taxon>
        <taxon>Stramenopiles</taxon>
        <taxon>Oomycota</taxon>
        <taxon>Peronosporomycetes</taxon>
        <taxon>Peronosporales</taxon>
        <taxon>Peronosporaceae</taxon>
        <taxon>Phytophthora</taxon>
    </lineage>
</organism>
<evidence type="ECO:0000256" key="1">
    <source>
        <dbReference type="SAM" id="MobiDB-lite"/>
    </source>
</evidence>
<dbReference type="Proteomes" id="UP001165121">
    <property type="component" value="Unassembled WGS sequence"/>
</dbReference>
<feature type="region of interest" description="Disordered" evidence="1">
    <location>
        <begin position="452"/>
        <end position="507"/>
    </location>
</feature>
<dbReference type="Pfam" id="PF25273">
    <property type="entry name" value="DUF7869"/>
    <property type="match status" value="1"/>
</dbReference>
<proteinExistence type="predicted"/>
<feature type="compositionally biased region" description="Polar residues" evidence="1">
    <location>
        <begin position="1"/>
        <end position="15"/>
    </location>
</feature>
<dbReference type="AlphaFoldDB" id="A0A9W6U8J6"/>
<feature type="compositionally biased region" description="Low complexity" evidence="1">
    <location>
        <begin position="17"/>
        <end position="36"/>
    </location>
</feature>
<evidence type="ECO:0000313" key="3">
    <source>
        <dbReference type="EMBL" id="GMF28096.1"/>
    </source>
</evidence>
<dbReference type="PANTHER" id="PTHR34415">
    <property type="entry name" value="INTEGRASE CATALYTIC DOMAIN-CONTAINING PROTEIN"/>
    <property type="match status" value="1"/>
</dbReference>
<dbReference type="OrthoDB" id="98589at2759"/>
<feature type="compositionally biased region" description="Acidic residues" evidence="1">
    <location>
        <begin position="81"/>
        <end position="101"/>
    </location>
</feature>
<keyword evidence="4" id="KW-1185">Reference proteome</keyword>
<sequence length="507" mass="56432">MVTKASSLENQSRRYQSPVAMSSSPPSPSLPAAARDSAIERMPTSALSPTATPLAWSTPCSSSQAASQAVGVPLAQATVESDAESAEELAIDEVDSNEPDDSADKDWSTGDASIEDEEEEALTGERAEREAEVEEDISNSLFDFAVQQSRYKWCVLEGNIAMKLHGNKLDKNASKIDAVWLVKWFTEFAVCVGEVVPVRVRTQKTKGGVVKKHPDQLPLDEVSSGKGSDQVNSMMHHFIRTVILPAGKKRPIVYADNCSGQNKNNRVIKFFLAQAHMDYMERVDYKFFVKGHAKKSCDRGFGHIRKHISRTGFRTMQHFIDAVNDAATYNTTAYFPRKNSFFKSYKPLVTELYRALLGVQQCQMFTVECSSPGVVQCKKGPEDELVKQDLRRKVDGILTESDKVGRMLTHFLENLSHPPQNTEKMLNFHNKIRKYVPDEFHEDAIYAAPSVAEEDDAKAAKQARREHRAAMAKAAKQNSDRRAASANEAGEATKKRKTGERVFAHPK</sequence>
<feature type="compositionally biased region" description="Acidic residues" evidence="1">
    <location>
        <begin position="113"/>
        <end position="122"/>
    </location>
</feature>
<dbReference type="PANTHER" id="PTHR34415:SF1">
    <property type="entry name" value="INTEGRASE CATALYTIC DOMAIN-CONTAINING PROTEIN"/>
    <property type="match status" value="1"/>
</dbReference>
<name>A0A9W6U8J6_9STRA</name>